<dbReference type="EMBL" id="SGBB01000016">
    <property type="protein sequence ID" value="RZD18032.1"/>
    <property type="molecule type" value="Genomic_DNA"/>
</dbReference>
<sequence length="177" mass="20257">MKFRYFVQGVFILVLTVFVSAVYSVPSHASSLSAKKSAAKIAMIRKYFLSHSYNFGPIFYKYHPGPNWYLQHIKNLELTPSQLIIIKKLDAGMIKDTIIGMRNLKMAYAKYKEDSMKADPNIKTIISDIKKVGKAQTYLAYEMVPYHLKSYSLLTPSQKKIFQELRMTKLNAGCLGK</sequence>
<organism evidence="1 2">
    <name type="scientific">Candidatus Acididesulfobacter diazotrophicus</name>
    <dbReference type="NCBI Taxonomy" id="2597226"/>
    <lineage>
        <taxon>Bacteria</taxon>
        <taxon>Deltaproteobacteria</taxon>
        <taxon>Candidatus Acidulodesulfobacterales</taxon>
        <taxon>Candidatus Acididesulfobacter</taxon>
    </lineage>
</organism>
<accession>A0A519BL78</accession>
<proteinExistence type="predicted"/>
<dbReference type="Gene3D" id="1.20.120.1490">
    <property type="match status" value="1"/>
</dbReference>
<evidence type="ECO:0008006" key="3">
    <source>
        <dbReference type="Google" id="ProtNLM"/>
    </source>
</evidence>
<dbReference type="Proteomes" id="UP000319296">
    <property type="component" value="Unassembled WGS sequence"/>
</dbReference>
<name>A0A519BL78_9DELT</name>
<comment type="caution">
    <text evidence="1">The sequence shown here is derived from an EMBL/GenBank/DDBJ whole genome shotgun (WGS) entry which is preliminary data.</text>
</comment>
<reference evidence="1 2" key="1">
    <citation type="journal article" date="2019" name="ISME J.">
        <title>Insights into ecological role of a new deltaproteobacterial order Candidatus Acidulodesulfobacterales by metagenomics and metatranscriptomics.</title>
        <authorList>
            <person name="Tan S."/>
            <person name="Liu J."/>
            <person name="Fang Y."/>
            <person name="Hedlund B.P."/>
            <person name="Lian Z.H."/>
            <person name="Huang L.Y."/>
            <person name="Li J.T."/>
            <person name="Huang L.N."/>
            <person name="Li W.J."/>
            <person name="Jiang H.C."/>
            <person name="Dong H.L."/>
            <person name="Shu W.S."/>
        </authorList>
    </citation>
    <scope>NUCLEOTIDE SEQUENCE [LARGE SCALE GENOMIC DNA]</scope>
    <source>
        <strain evidence="1">AP1</strain>
    </source>
</reference>
<evidence type="ECO:0000313" key="1">
    <source>
        <dbReference type="EMBL" id="RZD18032.1"/>
    </source>
</evidence>
<gene>
    <name evidence="1" type="ORF">EVG15_08250</name>
</gene>
<evidence type="ECO:0000313" key="2">
    <source>
        <dbReference type="Proteomes" id="UP000319296"/>
    </source>
</evidence>
<dbReference type="AlphaFoldDB" id="A0A519BL78"/>
<protein>
    <recommendedName>
        <fullName evidence="3">Periplasmic heavy metal sensor</fullName>
    </recommendedName>
</protein>